<evidence type="ECO:0000313" key="5">
    <source>
        <dbReference type="EMBL" id="GAN08459.1"/>
    </source>
</evidence>
<organism evidence="5">
    <name type="scientific">Mucor ambiguus</name>
    <dbReference type="NCBI Taxonomy" id="91626"/>
    <lineage>
        <taxon>Eukaryota</taxon>
        <taxon>Fungi</taxon>
        <taxon>Fungi incertae sedis</taxon>
        <taxon>Mucoromycota</taxon>
        <taxon>Mucoromycotina</taxon>
        <taxon>Mucoromycetes</taxon>
        <taxon>Mucorales</taxon>
        <taxon>Mucorineae</taxon>
        <taxon>Mucoraceae</taxon>
        <taxon>Mucor</taxon>
    </lineage>
</organism>
<evidence type="ECO:0000259" key="4">
    <source>
        <dbReference type="PROSITE" id="PS50213"/>
    </source>
</evidence>
<keyword evidence="2" id="KW-0812">Transmembrane</keyword>
<feature type="compositionally biased region" description="Low complexity" evidence="1">
    <location>
        <begin position="318"/>
        <end position="343"/>
    </location>
</feature>
<dbReference type="InterPro" id="IPR050904">
    <property type="entry name" value="Adhesion/Biosynth-related"/>
</dbReference>
<name>A0A0C9MLN4_9FUNG</name>
<feature type="signal peptide" evidence="3">
    <location>
        <begin position="1"/>
        <end position="19"/>
    </location>
</feature>
<gene>
    <name evidence="5" type="ORF">MAM1_0205d07971</name>
</gene>
<dbReference type="EMBL" id="DF836494">
    <property type="protein sequence ID" value="GAN08459.1"/>
    <property type="molecule type" value="Genomic_DNA"/>
</dbReference>
<reference evidence="5" key="1">
    <citation type="submission" date="2014-09" db="EMBL/GenBank/DDBJ databases">
        <title>Draft genome sequence of an oleaginous Mucoromycotina fungus Mucor ambiguus NBRC6742.</title>
        <authorList>
            <person name="Takeda I."/>
            <person name="Yamane N."/>
            <person name="Morita T."/>
            <person name="Tamano K."/>
            <person name="Machida M."/>
            <person name="Baker S."/>
            <person name="Koike H."/>
        </authorList>
    </citation>
    <scope>NUCLEOTIDE SEQUENCE</scope>
    <source>
        <strain evidence="5">NBRC 6742</strain>
    </source>
</reference>
<feature type="region of interest" description="Disordered" evidence="1">
    <location>
        <begin position="520"/>
        <end position="547"/>
    </location>
</feature>
<dbReference type="GO" id="GO:0005615">
    <property type="term" value="C:extracellular space"/>
    <property type="evidence" value="ECO:0007669"/>
    <property type="project" value="TreeGrafter"/>
</dbReference>
<dbReference type="PANTHER" id="PTHR10900:SF77">
    <property type="entry name" value="FI19380P1"/>
    <property type="match status" value="1"/>
</dbReference>
<dbReference type="AlphaFoldDB" id="A0A0C9MLN4"/>
<feature type="region of interest" description="Disordered" evidence="1">
    <location>
        <begin position="303"/>
        <end position="347"/>
    </location>
</feature>
<feature type="transmembrane region" description="Helical" evidence="2">
    <location>
        <begin position="554"/>
        <end position="574"/>
    </location>
</feature>
<dbReference type="STRING" id="91626.A0A0C9MLN4"/>
<feature type="domain" description="FAS1" evidence="4">
    <location>
        <begin position="383"/>
        <end position="513"/>
    </location>
</feature>
<dbReference type="PROSITE" id="PS50213">
    <property type="entry name" value="FAS1"/>
    <property type="match status" value="1"/>
</dbReference>
<dbReference type="InterPro" id="IPR000782">
    <property type="entry name" value="FAS1_domain"/>
</dbReference>
<dbReference type="SMART" id="SM00554">
    <property type="entry name" value="FAS1"/>
    <property type="match status" value="2"/>
</dbReference>
<keyword evidence="3" id="KW-0732">Signal</keyword>
<keyword evidence="2" id="KW-1133">Transmembrane helix</keyword>
<feature type="compositionally biased region" description="Low complexity" evidence="1">
    <location>
        <begin position="527"/>
        <end position="537"/>
    </location>
</feature>
<feature type="region of interest" description="Disordered" evidence="1">
    <location>
        <begin position="84"/>
        <end position="133"/>
    </location>
</feature>
<keyword evidence="6" id="KW-1185">Reference proteome</keyword>
<proteinExistence type="predicted"/>
<evidence type="ECO:0000256" key="1">
    <source>
        <dbReference type="SAM" id="MobiDB-lite"/>
    </source>
</evidence>
<dbReference type="OrthoDB" id="286301at2759"/>
<sequence length="576" mass="60449">MRIAYPTVSILLGLTAVCAQQQQQNPSSNVTILQALNDTNSSPALKFVQFLQSSPDYQSILDILNDPSSNVTLFVPSDQVYYEATGQQPPAPAPVSNTTTGTNSTNATMPSSTAVAGGGPAASSTTAAPAASSSDGGIAALLSSILSGRTSSAAQPAQPTLAPATTGVPQNNPVASGLSGINMARYVKIPNAEVVQPYERFASDASGDAKDAHSLVMRALLIERQQQQQQNNASDWKSVTTDAPFVDQFSFTDLLTYHLVNGSVQLNNTQNATIILNTLLTNSTVDKLGYGLPVLLQQQQQQQDQQQQGGQGQGQGQGQQNQTQGLWQQLQQQQAGGNSNSSNGSGGNWTVGSGLGYANIMTNETIQASNGMVYIIDKILVPPVSPTDTLHTIQNASFFEWLLTKSTENSTLDSTSNITIFVPTNDALQNLNFTELNNDTLEGALKAHIVSGVYYTTNLTSEPTTVESVGGTNITLTNSDPTNNNSVTVNDAHIVQGNILLNNGVMHLIDSILTFPTVESPNGSGNGTENGNSTGAGPFPAPQTSTESMAVSTGMPMTGSAFALLLCAVYVCFFSL</sequence>
<dbReference type="InterPro" id="IPR036378">
    <property type="entry name" value="FAS1_dom_sf"/>
</dbReference>
<feature type="chain" id="PRO_5002209464" description="FAS1 domain-containing protein" evidence="3">
    <location>
        <begin position="20"/>
        <end position="576"/>
    </location>
</feature>
<dbReference type="Proteomes" id="UP000053815">
    <property type="component" value="Unassembled WGS sequence"/>
</dbReference>
<evidence type="ECO:0000313" key="6">
    <source>
        <dbReference type="Proteomes" id="UP000053815"/>
    </source>
</evidence>
<dbReference type="PANTHER" id="PTHR10900">
    <property type="entry name" value="PERIOSTIN-RELATED"/>
    <property type="match status" value="1"/>
</dbReference>
<evidence type="ECO:0000256" key="2">
    <source>
        <dbReference type="SAM" id="Phobius"/>
    </source>
</evidence>
<dbReference type="Pfam" id="PF02469">
    <property type="entry name" value="Fasciclin"/>
    <property type="match status" value="1"/>
</dbReference>
<accession>A0A0C9MLN4</accession>
<dbReference type="SUPFAM" id="SSF82153">
    <property type="entry name" value="FAS1 domain"/>
    <property type="match status" value="2"/>
</dbReference>
<evidence type="ECO:0000256" key="3">
    <source>
        <dbReference type="SAM" id="SignalP"/>
    </source>
</evidence>
<feature type="compositionally biased region" description="Low complexity" evidence="1">
    <location>
        <begin position="96"/>
        <end position="133"/>
    </location>
</feature>
<dbReference type="Gene3D" id="2.30.180.10">
    <property type="entry name" value="FAS1 domain"/>
    <property type="match status" value="2"/>
</dbReference>
<protein>
    <recommendedName>
        <fullName evidence="4">FAS1 domain-containing protein</fullName>
    </recommendedName>
</protein>
<keyword evidence="2" id="KW-0472">Membrane</keyword>